<reference evidence="1 2" key="1">
    <citation type="submission" date="2016-09" db="EMBL/GenBank/DDBJ databases">
        <title>Serratia marcescens MSU-97 and epiphytic antimycotic-producing bacteria.</title>
        <authorList>
            <person name="Matilla M.A."/>
        </authorList>
    </citation>
    <scope>NUCLEOTIDE SEQUENCE [LARGE SCALE GENOMIC DNA]</scope>
    <source>
        <strain evidence="1 2">MSU-97</strain>
    </source>
</reference>
<dbReference type="EMBL" id="MJAO01000048">
    <property type="protein sequence ID" value="OKB64241.1"/>
    <property type="molecule type" value="Genomic_DNA"/>
</dbReference>
<proteinExistence type="predicted"/>
<evidence type="ECO:0000313" key="2">
    <source>
        <dbReference type="Proteomes" id="UP000185770"/>
    </source>
</evidence>
<organism evidence="1 2">
    <name type="scientific">Serratia marcescens</name>
    <dbReference type="NCBI Taxonomy" id="615"/>
    <lineage>
        <taxon>Bacteria</taxon>
        <taxon>Pseudomonadati</taxon>
        <taxon>Pseudomonadota</taxon>
        <taxon>Gammaproteobacteria</taxon>
        <taxon>Enterobacterales</taxon>
        <taxon>Yersiniaceae</taxon>
        <taxon>Serratia</taxon>
    </lineage>
</organism>
<dbReference type="Proteomes" id="UP000185770">
    <property type="component" value="Unassembled WGS sequence"/>
</dbReference>
<gene>
    <name evidence="1" type="ORF">BHU62_23645</name>
</gene>
<name>A0A1Q4NTP5_SERMA</name>
<comment type="caution">
    <text evidence="1">The sequence shown here is derived from an EMBL/GenBank/DDBJ whole genome shotgun (WGS) entry which is preliminary data.</text>
</comment>
<evidence type="ECO:0000313" key="1">
    <source>
        <dbReference type="EMBL" id="OKB64241.1"/>
    </source>
</evidence>
<sequence length="153" mass="17063">MLIQDCPKLYEFILTLKLKRLALLNGEPLSLWLLHAVLGTSLLTVFNTGAVKCTTDGVVTHTWQVFYTTATDQDYGVFLQVVAFATDVGSHFETVGQTHTANFTQCGVWFFRGGGVYAGAYATFLRAGFQRWNVAFSSLHRAWFANQLVNCCH</sequence>
<dbReference type="AlphaFoldDB" id="A0A1Q4NTP5"/>
<protein>
    <submittedName>
        <fullName evidence="1">Uncharacterized protein</fullName>
    </submittedName>
</protein>
<accession>A0A1Q4NTP5</accession>